<dbReference type="Proteomes" id="UP001596383">
    <property type="component" value="Unassembled WGS sequence"/>
</dbReference>
<evidence type="ECO:0000313" key="1">
    <source>
        <dbReference type="EMBL" id="MFC6764966.1"/>
    </source>
</evidence>
<evidence type="ECO:0000313" key="2">
    <source>
        <dbReference type="Proteomes" id="UP001596383"/>
    </source>
</evidence>
<accession>A0ABD5SNL0</accession>
<dbReference type="RefSeq" id="WP_273738006.1">
    <property type="nucleotide sequence ID" value="NZ_JAQIVI010000120.1"/>
</dbReference>
<keyword evidence="2" id="KW-1185">Reference proteome</keyword>
<dbReference type="EMBL" id="JBHSWV010000120">
    <property type="protein sequence ID" value="MFC6764966.1"/>
    <property type="molecule type" value="Genomic_DNA"/>
</dbReference>
<reference evidence="1 2" key="1">
    <citation type="journal article" date="2019" name="Int. J. Syst. Evol. Microbiol.">
        <title>The Global Catalogue of Microorganisms (GCM) 10K type strain sequencing project: providing services to taxonomists for standard genome sequencing and annotation.</title>
        <authorList>
            <consortium name="The Broad Institute Genomics Platform"/>
            <consortium name="The Broad Institute Genome Sequencing Center for Infectious Disease"/>
            <person name="Wu L."/>
            <person name="Ma J."/>
        </authorList>
    </citation>
    <scope>NUCLEOTIDE SEQUENCE [LARGE SCALE GENOMIC DNA]</scope>
    <source>
        <strain evidence="1 2">LMG 29247</strain>
    </source>
</reference>
<dbReference type="AlphaFoldDB" id="A0ABD5SNL0"/>
<organism evidence="1 2">
    <name type="scientific">Natrinema soli</name>
    <dbReference type="NCBI Taxonomy" id="1930624"/>
    <lineage>
        <taxon>Archaea</taxon>
        <taxon>Methanobacteriati</taxon>
        <taxon>Methanobacteriota</taxon>
        <taxon>Stenosarchaea group</taxon>
        <taxon>Halobacteria</taxon>
        <taxon>Halobacteriales</taxon>
        <taxon>Natrialbaceae</taxon>
        <taxon>Natrinema</taxon>
    </lineage>
</organism>
<sequence length="97" mass="11811">MSDAQPSQQLLQEFKFDVDDYFQSMEGTYWVVKEHVYNFDAYEYSYGRDGEFEITEEWDRRQYILTKLDYKSMCCETDRFSEHELIAYFQEATSKSE</sequence>
<proteinExistence type="predicted"/>
<name>A0ABD5SNL0_9EURY</name>
<gene>
    <name evidence="1" type="ORF">ACFQE6_08055</name>
</gene>
<protein>
    <submittedName>
        <fullName evidence="1">Uncharacterized protein</fullName>
    </submittedName>
</protein>
<comment type="caution">
    <text evidence="1">The sequence shown here is derived from an EMBL/GenBank/DDBJ whole genome shotgun (WGS) entry which is preliminary data.</text>
</comment>